<keyword evidence="2" id="KW-0521">NADP</keyword>
<reference evidence="8" key="1">
    <citation type="submission" date="2020-07" db="EMBL/GenBank/DDBJ databases">
        <title>Multicomponent nature underlies the extraordinary mechanical properties of spider dragline silk.</title>
        <authorList>
            <person name="Kono N."/>
            <person name="Nakamura H."/>
            <person name="Mori M."/>
            <person name="Yoshida Y."/>
            <person name="Ohtoshi R."/>
            <person name="Malay A.D."/>
            <person name="Moran D.A.P."/>
            <person name="Tomita M."/>
            <person name="Numata K."/>
            <person name="Arakawa K."/>
        </authorList>
    </citation>
    <scope>NUCLEOTIDE SEQUENCE</scope>
</reference>
<keyword evidence="3" id="KW-0560">Oxidoreductase</keyword>
<evidence type="ECO:0000313" key="8">
    <source>
        <dbReference type="EMBL" id="GFQ75082.1"/>
    </source>
</evidence>
<sequence>MNLETVTSGVMSISTINKMSCVVLNNGIEMPLLGLGTFLLQSPDITTITEAALRQGYRLIDTAAVYRNEHSIGQVLKKTGAFNVHRDDVFITSKLGPTHQGAEKARMSALSSLETLELNYLDLYLIHWPGSAGMKPDNPMNAELRKESWLQLEKLYKEGKFKAIGISNYTVQHIKELLEYCSVVPAVLQIEAHPYLIQKSLREYCEKKGIHVQAYSSIGSRSGCKELLSDPTIMKIAEYHNKTCAQILLRWAIEHGMSVIPKTSNLGRLKENMDIFDFSLTSEQLQKLDNLDKHKHFCWNPEDIK</sequence>
<evidence type="ECO:0000256" key="4">
    <source>
        <dbReference type="PIRSR" id="PIRSR000097-1"/>
    </source>
</evidence>
<dbReference type="SUPFAM" id="SSF51430">
    <property type="entry name" value="NAD(P)-linked oxidoreductase"/>
    <property type="match status" value="1"/>
</dbReference>
<dbReference type="InterPro" id="IPR020471">
    <property type="entry name" value="AKR"/>
</dbReference>
<proteinExistence type="inferred from homology"/>
<dbReference type="PROSITE" id="PS00798">
    <property type="entry name" value="ALDOKETO_REDUCTASE_1"/>
    <property type="match status" value="1"/>
</dbReference>
<comment type="caution">
    <text evidence="8">The sequence shown here is derived from an EMBL/GenBank/DDBJ whole genome shotgun (WGS) entry which is preliminary data.</text>
</comment>
<gene>
    <name evidence="8" type="primary">yvgN</name>
    <name evidence="8" type="ORF">TNCT_445061</name>
</gene>
<evidence type="ECO:0000256" key="3">
    <source>
        <dbReference type="ARBA" id="ARBA00023002"/>
    </source>
</evidence>
<evidence type="ECO:0000259" key="7">
    <source>
        <dbReference type="Pfam" id="PF00248"/>
    </source>
</evidence>
<dbReference type="CDD" id="cd19136">
    <property type="entry name" value="AKR_DrGR-like"/>
    <property type="match status" value="1"/>
</dbReference>
<dbReference type="PANTHER" id="PTHR43827:SF3">
    <property type="entry name" value="NADP-DEPENDENT OXIDOREDUCTASE DOMAIN-CONTAINING PROTEIN"/>
    <property type="match status" value="1"/>
</dbReference>
<evidence type="ECO:0000256" key="6">
    <source>
        <dbReference type="PIRSR" id="PIRSR000097-3"/>
    </source>
</evidence>
<dbReference type="Gene3D" id="3.20.20.100">
    <property type="entry name" value="NADP-dependent oxidoreductase domain"/>
    <property type="match status" value="1"/>
</dbReference>
<dbReference type="PRINTS" id="PR00069">
    <property type="entry name" value="ALDKETRDTASE"/>
</dbReference>
<feature type="domain" description="NADP-dependent oxidoreductase" evidence="7">
    <location>
        <begin position="43"/>
        <end position="292"/>
    </location>
</feature>
<evidence type="ECO:0000313" key="9">
    <source>
        <dbReference type="Proteomes" id="UP000887116"/>
    </source>
</evidence>
<dbReference type="PIRSF" id="PIRSF000097">
    <property type="entry name" value="AKR"/>
    <property type="match status" value="1"/>
</dbReference>
<feature type="site" description="Lowers pKa of active site Tyr" evidence="6">
    <location>
        <position position="94"/>
    </location>
</feature>
<organism evidence="8 9">
    <name type="scientific">Trichonephila clavata</name>
    <name type="common">Joro spider</name>
    <name type="synonym">Nephila clavata</name>
    <dbReference type="NCBI Taxonomy" id="2740835"/>
    <lineage>
        <taxon>Eukaryota</taxon>
        <taxon>Metazoa</taxon>
        <taxon>Ecdysozoa</taxon>
        <taxon>Arthropoda</taxon>
        <taxon>Chelicerata</taxon>
        <taxon>Arachnida</taxon>
        <taxon>Araneae</taxon>
        <taxon>Araneomorphae</taxon>
        <taxon>Entelegynae</taxon>
        <taxon>Araneoidea</taxon>
        <taxon>Nephilidae</taxon>
        <taxon>Trichonephila</taxon>
    </lineage>
</organism>
<dbReference type="Pfam" id="PF00248">
    <property type="entry name" value="Aldo_ket_red"/>
    <property type="match status" value="1"/>
</dbReference>
<dbReference type="Proteomes" id="UP000887116">
    <property type="component" value="Unassembled WGS sequence"/>
</dbReference>
<feature type="active site" description="Proton donor" evidence="4">
    <location>
        <position position="66"/>
    </location>
</feature>
<protein>
    <submittedName>
        <fullName evidence="8">Glyoxal reductase</fullName>
    </submittedName>
</protein>
<dbReference type="OrthoDB" id="416253at2759"/>
<dbReference type="EMBL" id="BMAO01021510">
    <property type="protein sequence ID" value="GFQ75082.1"/>
    <property type="molecule type" value="Genomic_DNA"/>
</dbReference>
<dbReference type="GO" id="GO:0016616">
    <property type="term" value="F:oxidoreductase activity, acting on the CH-OH group of donors, NAD or NADP as acceptor"/>
    <property type="evidence" value="ECO:0007669"/>
    <property type="project" value="UniProtKB-ARBA"/>
</dbReference>
<dbReference type="PROSITE" id="PS00062">
    <property type="entry name" value="ALDOKETO_REDUCTASE_2"/>
    <property type="match status" value="1"/>
</dbReference>
<dbReference type="InterPro" id="IPR018170">
    <property type="entry name" value="Aldo/ket_reductase_CS"/>
</dbReference>
<dbReference type="PROSITE" id="PS00063">
    <property type="entry name" value="ALDOKETO_REDUCTASE_3"/>
    <property type="match status" value="1"/>
</dbReference>
<dbReference type="InterPro" id="IPR036812">
    <property type="entry name" value="NAD(P)_OxRdtase_dom_sf"/>
</dbReference>
<evidence type="ECO:0000256" key="5">
    <source>
        <dbReference type="PIRSR" id="PIRSR000097-2"/>
    </source>
</evidence>
<evidence type="ECO:0000256" key="2">
    <source>
        <dbReference type="ARBA" id="ARBA00022857"/>
    </source>
</evidence>
<comment type="similarity">
    <text evidence="1">Belongs to the aldo/keto reductase family.</text>
</comment>
<dbReference type="PANTHER" id="PTHR43827">
    <property type="entry name" value="2,5-DIKETO-D-GLUCONIC ACID REDUCTASE"/>
    <property type="match status" value="1"/>
</dbReference>
<dbReference type="AlphaFoldDB" id="A0A8X6FAV1"/>
<dbReference type="FunFam" id="3.20.20.100:FF:000015">
    <property type="entry name" value="Oxidoreductase, aldo/keto reductase family"/>
    <property type="match status" value="1"/>
</dbReference>
<name>A0A8X6FAV1_TRICU</name>
<dbReference type="InterPro" id="IPR023210">
    <property type="entry name" value="NADP_OxRdtase_dom"/>
</dbReference>
<accession>A0A8X6FAV1</accession>
<evidence type="ECO:0000256" key="1">
    <source>
        <dbReference type="ARBA" id="ARBA00007905"/>
    </source>
</evidence>
<feature type="binding site" evidence="5">
    <location>
        <position position="127"/>
    </location>
    <ligand>
        <name>substrate</name>
    </ligand>
</feature>
<keyword evidence="9" id="KW-1185">Reference proteome</keyword>